<accession>A0A4V3DQ30</accession>
<comment type="similarity">
    <text evidence="1">Belongs to the NAD(P)-dependent epimerase/dehydratase family.</text>
</comment>
<comment type="caution">
    <text evidence="3">The sequence shown here is derived from an EMBL/GenBank/DDBJ whole genome shotgun (WGS) entry which is preliminary data.</text>
</comment>
<proteinExistence type="inferred from homology"/>
<name>A0A4V3DQ30_9LIST</name>
<sequence length="313" mass="35021">MGKKRILITGGCGFIGSLVVQNLLATSHEIFVIDDLSSGDRLAIPETLVNLKICDIRSKAAKEYIKEFAPHFVIHLAAQIDVQVSLEQQQLDADINIMGTLNVIEACKEIANFERFVFASSAAVYGNNTELPLMEDALPMPISPYGMSKWIGEQYLKLNDEMEDFPYCVLRFANVYGQKEAGAKDVISDFLEKVRNNESPVIYGDGEQTRDFVYVADIAEALILALNVRENGVYNISTGEQTSINDVLLVMSNVLQVVVVPENRSHRVGDVRDSRLSNTKFQKVTGWCPQYTLAKGLKQMHLENQRQKMILVK</sequence>
<dbReference type="PANTHER" id="PTHR43000">
    <property type="entry name" value="DTDP-D-GLUCOSE 4,6-DEHYDRATASE-RELATED"/>
    <property type="match status" value="1"/>
</dbReference>
<dbReference type="Pfam" id="PF01370">
    <property type="entry name" value="Epimerase"/>
    <property type="match status" value="1"/>
</dbReference>
<dbReference type="STRING" id="1265846.PROCOU_12018"/>
<evidence type="ECO:0000313" key="4">
    <source>
        <dbReference type="Proteomes" id="UP000295558"/>
    </source>
</evidence>
<evidence type="ECO:0000313" key="3">
    <source>
        <dbReference type="EMBL" id="TDR54546.1"/>
    </source>
</evidence>
<protein>
    <submittedName>
        <fullName evidence="3">UDP-glucose 4-epimerase</fullName>
    </submittedName>
</protein>
<dbReference type="Proteomes" id="UP000295558">
    <property type="component" value="Unassembled WGS sequence"/>
</dbReference>
<evidence type="ECO:0000256" key="1">
    <source>
        <dbReference type="ARBA" id="ARBA00007637"/>
    </source>
</evidence>
<organism evidence="3 4">
    <name type="scientific">Listeria rocourtiae</name>
    <dbReference type="NCBI Taxonomy" id="647910"/>
    <lineage>
        <taxon>Bacteria</taxon>
        <taxon>Bacillati</taxon>
        <taxon>Bacillota</taxon>
        <taxon>Bacilli</taxon>
        <taxon>Bacillales</taxon>
        <taxon>Listeriaceae</taxon>
        <taxon>Listeria</taxon>
    </lineage>
</organism>
<keyword evidence="4" id="KW-1185">Reference proteome</keyword>
<dbReference type="RefSeq" id="WP_036072290.1">
    <property type="nucleotide sequence ID" value="NZ_JAARQJ010000005.1"/>
</dbReference>
<dbReference type="InterPro" id="IPR001509">
    <property type="entry name" value="Epimerase_deHydtase"/>
</dbReference>
<dbReference type="SUPFAM" id="SSF51735">
    <property type="entry name" value="NAD(P)-binding Rossmann-fold domains"/>
    <property type="match status" value="1"/>
</dbReference>
<dbReference type="InterPro" id="IPR036291">
    <property type="entry name" value="NAD(P)-bd_dom_sf"/>
</dbReference>
<feature type="domain" description="NAD-dependent epimerase/dehydratase" evidence="2">
    <location>
        <begin position="6"/>
        <end position="236"/>
    </location>
</feature>
<evidence type="ECO:0000259" key="2">
    <source>
        <dbReference type="Pfam" id="PF01370"/>
    </source>
</evidence>
<reference evidence="3 4" key="1">
    <citation type="submission" date="2019-03" db="EMBL/GenBank/DDBJ databases">
        <title>Genomic Encyclopedia of Type Strains, Phase III (KMG-III): the genomes of soil and plant-associated and newly described type strains.</title>
        <authorList>
            <person name="Whitman W."/>
        </authorList>
    </citation>
    <scope>NUCLEOTIDE SEQUENCE [LARGE SCALE GENOMIC DNA]</scope>
    <source>
        <strain evidence="3 4">CECT 7972</strain>
    </source>
</reference>
<dbReference type="AlphaFoldDB" id="A0A4V3DQ30"/>
<dbReference type="Gene3D" id="3.40.50.720">
    <property type="entry name" value="NAD(P)-binding Rossmann-like Domain"/>
    <property type="match status" value="1"/>
</dbReference>
<gene>
    <name evidence="3" type="ORF">DFP96_102132</name>
</gene>
<dbReference type="EMBL" id="SNZK01000002">
    <property type="protein sequence ID" value="TDR54546.1"/>
    <property type="molecule type" value="Genomic_DNA"/>
</dbReference>